<dbReference type="PANTHER" id="PTHR40590:SF1">
    <property type="entry name" value="CYTOPLASMIC PROTEIN"/>
    <property type="match status" value="1"/>
</dbReference>
<keyword evidence="1" id="KW-0732">Signal</keyword>
<dbReference type="InterPro" id="IPR047111">
    <property type="entry name" value="YbaP-like"/>
</dbReference>
<gene>
    <name evidence="2" type="ORF">SAMN06265380_10433</name>
</gene>
<evidence type="ECO:0000313" key="2">
    <source>
        <dbReference type="EMBL" id="SMO64270.1"/>
    </source>
</evidence>
<proteinExistence type="predicted"/>
<dbReference type="InterPro" id="IPR002816">
    <property type="entry name" value="TraB/PrgY/GumN_fam"/>
</dbReference>
<name>A0A521D042_9RHOB</name>
<dbReference type="Proteomes" id="UP000319555">
    <property type="component" value="Unassembled WGS sequence"/>
</dbReference>
<feature type="signal peptide" evidence="1">
    <location>
        <begin position="1"/>
        <end position="18"/>
    </location>
</feature>
<dbReference type="OrthoDB" id="9806326at2"/>
<evidence type="ECO:0008006" key="4">
    <source>
        <dbReference type="Google" id="ProtNLM"/>
    </source>
</evidence>
<evidence type="ECO:0000256" key="1">
    <source>
        <dbReference type="SAM" id="SignalP"/>
    </source>
</evidence>
<dbReference type="EMBL" id="FXTE01000004">
    <property type="protein sequence ID" value="SMO64270.1"/>
    <property type="molecule type" value="Genomic_DNA"/>
</dbReference>
<dbReference type="RefSeq" id="WP_142636523.1">
    <property type="nucleotide sequence ID" value="NZ_FXTE01000004.1"/>
</dbReference>
<dbReference type="Pfam" id="PF01963">
    <property type="entry name" value="TraB_PrgY_gumN"/>
    <property type="match status" value="1"/>
</dbReference>
<feature type="chain" id="PRO_5021706219" description="TraB family protein" evidence="1">
    <location>
        <begin position="19"/>
        <end position="326"/>
    </location>
</feature>
<dbReference type="AlphaFoldDB" id="A0A521D042"/>
<dbReference type="PANTHER" id="PTHR40590">
    <property type="entry name" value="CYTOPLASMIC PROTEIN-RELATED"/>
    <property type="match status" value="1"/>
</dbReference>
<dbReference type="CDD" id="cd14789">
    <property type="entry name" value="Tiki"/>
    <property type="match status" value="1"/>
</dbReference>
<sequence>MRFFIFLACLLVPFSAQAACEGRDLRSDLSPEAQADLQQALADFPYPEGNHWIATKGDTVLHLIGTLHTNDPRMDAVTERLEPTLSQADAFYFEVTQDEMTAFEQELAKDLSPVLITSGPTLIELMPEEDWAALSSGLAERGIPSWMAAKMRPWFLSMMLGVPPCMTENPEASYGMDARLTDMAEAHDIPQYSLEQIDDLMAMFDQHPIEKQVQSLIRMASAFESSEDQLATMVNAYLEEKHAEIIQFARLQGLETSGLSQEVFDEEWSSFEQQLLVGRNNNWMQHILAIQDQTVVIAVGAGHLGDDHGLLNQLEQAGYTLKRAAF</sequence>
<reference evidence="2 3" key="1">
    <citation type="submission" date="2017-05" db="EMBL/GenBank/DDBJ databases">
        <authorList>
            <person name="Varghese N."/>
            <person name="Submissions S."/>
        </authorList>
    </citation>
    <scope>NUCLEOTIDE SEQUENCE [LARGE SCALE GENOMIC DNA]</scope>
    <source>
        <strain evidence="2 3">DSM 28009</strain>
    </source>
</reference>
<organism evidence="2 3">
    <name type="scientific">Ruegeria faecimaris</name>
    <dbReference type="NCBI Taxonomy" id="686389"/>
    <lineage>
        <taxon>Bacteria</taxon>
        <taxon>Pseudomonadati</taxon>
        <taxon>Pseudomonadota</taxon>
        <taxon>Alphaproteobacteria</taxon>
        <taxon>Rhodobacterales</taxon>
        <taxon>Roseobacteraceae</taxon>
        <taxon>Ruegeria</taxon>
    </lineage>
</organism>
<accession>A0A521D042</accession>
<evidence type="ECO:0000313" key="3">
    <source>
        <dbReference type="Proteomes" id="UP000319555"/>
    </source>
</evidence>
<protein>
    <recommendedName>
        <fullName evidence="4">TraB family protein</fullName>
    </recommendedName>
</protein>
<keyword evidence="3" id="KW-1185">Reference proteome</keyword>